<keyword evidence="8" id="KW-1185">Reference proteome</keyword>
<dbReference type="Proteomes" id="UP000046395">
    <property type="component" value="Unassembled WGS sequence"/>
</dbReference>
<dbReference type="InterPro" id="IPR038508">
    <property type="entry name" value="ArfGAP_dom_sf"/>
</dbReference>
<feature type="domain" description="Arf-GAP" evidence="7">
    <location>
        <begin position="12"/>
        <end position="128"/>
    </location>
</feature>
<evidence type="ECO:0000259" key="7">
    <source>
        <dbReference type="PROSITE" id="PS50115"/>
    </source>
</evidence>
<dbReference type="STRING" id="70415.A0A5S6Q7P4"/>
<proteinExistence type="predicted"/>
<evidence type="ECO:0000313" key="8">
    <source>
        <dbReference type="Proteomes" id="UP000046395"/>
    </source>
</evidence>
<evidence type="ECO:0000256" key="3">
    <source>
        <dbReference type="ARBA" id="ARBA00022771"/>
    </source>
</evidence>
<dbReference type="GO" id="GO:0008270">
    <property type="term" value="F:zinc ion binding"/>
    <property type="evidence" value="ECO:0007669"/>
    <property type="project" value="UniProtKB-KW"/>
</dbReference>
<sequence length="568" mass="62151">MADDRVPCDEIASIFKRLLSYQGNKVCFDCGVKNPTWASITYGVFICIDCSAVHRSLGVHLSFVRSTQLDTNWTWIQIRAMQVGGNGNAQQFFSQHGCTATDAQQKYSSRAARLYREKVLSMANAAQRMYGTEPHLSSNYAGQISPKGSEKEVDFFAEQESAFISSKEAPAVSEGGFFHAQDARPELDKAQLPTDGRQEQQTVTIAAQRSAMARRTGGLGAKKLGAQKVQVDFSEIEKQAEEMEKMGKAQLAHINGSKQDGKSQMTSNIAGGAFSGRFALRTEGGDEEGENKRSTPLQEKTSFPIDPRKGAQAERLGMGFGYGRANVSHSVTSDMTAIAQEGETKRAADKGSDFQLLTGDWEMLPKKLSSMSARDPIDQYFMAARENKPLMDIASGLVESRASARARSDAASRTQEESASDEARSKFGSAKAISSDQFFGRGDSKMDVCGSNLSRFQGSSAISSSDFFNEPTSRSAAGKGASSYTMPSVSPKLRESCPPYQRTSARTLAKAMVVEKEAAECEHPFDEQPSVTYDKKGRTGSSRSAVLRLFLQFYSFFFRLLGWMKSKF</sequence>
<dbReference type="PANTHER" id="PTHR45686:SF4">
    <property type="entry name" value="ADP-RIBOSYLATION FACTOR GTPASE ACTIVATING PROTEIN 3, ISOFORM H"/>
    <property type="match status" value="1"/>
</dbReference>
<feature type="region of interest" description="Disordered" evidence="6">
    <location>
        <begin position="283"/>
        <end position="305"/>
    </location>
</feature>
<keyword evidence="1" id="KW-0343">GTPase activation</keyword>
<dbReference type="GO" id="GO:0000139">
    <property type="term" value="C:Golgi membrane"/>
    <property type="evidence" value="ECO:0007669"/>
    <property type="project" value="GOC"/>
</dbReference>
<accession>A0A5S6Q7P4</accession>
<name>A0A5S6Q7P4_TRIMR</name>
<reference evidence="9" key="1">
    <citation type="submission" date="2019-12" db="UniProtKB">
        <authorList>
            <consortium name="WormBaseParasite"/>
        </authorList>
    </citation>
    <scope>IDENTIFICATION</scope>
</reference>
<dbReference type="Pfam" id="PF01412">
    <property type="entry name" value="ArfGap"/>
    <property type="match status" value="1"/>
</dbReference>
<dbReference type="WBParaSite" id="TMUE_1000003234.1">
    <property type="protein sequence ID" value="TMUE_1000003234.1"/>
    <property type="gene ID" value="WBGene00292659"/>
</dbReference>
<keyword evidence="3 5" id="KW-0863">Zinc-finger</keyword>
<dbReference type="SMART" id="SM00105">
    <property type="entry name" value="ArfGap"/>
    <property type="match status" value="1"/>
</dbReference>
<dbReference type="InterPro" id="IPR001164">
    <property type="entry name" value="ArfGAP_dom"/>
</dbReference>
<evidence type="ECO:0000256" key="4">
    <source>
        <dbReference type="ARBA" id="ARBA00022833"/>
    </source>
</evidence>
<evidence type="ECO:0000256" key="2">
    <source>
        <dbReference type="ARBA" id="ARBA00022723"/>
    </source>
</evidence>
<feature type="region of interest" description="Disordered" evidence="6">
    <location>
        <begin position="473"/>
        <end position="498"/>
    </location>
</feature>
<dbReference type="SUPFAM" id="SSF57863">
    <property type="entry name" value="ArfGap/RecO-like zinc finger"/>
    <property type="match status" value="1"/>
</dbReference>
<keyword evidence="2" id="KW-0479">Metal-binding</keyword>
<protein>
    <submittedName>
        <fullName evidence="9">Arf-GAP domain-containing protein</fullName>
    </submittedName>
</protein>
<evidence type="ECO:0000256" key="5">
    <source>
        <dbReference type="PROSITE-ProRule" id="PRU00288"/>
    </source>
</evidence>
<dbReference type="GO" id="GO:0005096">
    <property type="term" value="F:GTPase activator activity"/>
    <property type="evidence" value="ECO:0007669"/>
    <property type="project" value="UniProtKB-KW"/>
</dbReference>
<dbReference type="Gene3D" id="1.10.220.150">
    <property type="entry name" value="Arf GTPase activating protein"/>
    <property type="match status" value="1"/>
</dbReference>
<evidence type="ECO:0000256" key="1">
    <source>
        <dbReference type="ARBA" id="ARBA00022468"/>
    </source>
</evidence>
<dbReference type="PRINTS" id="PR00405">
    <property type="entry name" value="REVINTRACTNG"/>
</dbReference>
<dbReference type="FunFam" id="1.10.220.150:FF:000004">
    <property type="entry name" value="Putative ADP-ribosylation factor GTPase-activating protein 2"/>
    <property type="match status" value="1"/>
</dbReference>
<organism evidence="8 9">
    <name type="scientific">Trichuris muris</name>
    <name type="common">Mouse whipworm</name>
    <dbReference type="NCBI Taxonomy" id="70415"/>
    <lineage>
        <taxon>Eukaryota</taxon>
        <taxon>Metazoa</taxon>
        <taxon>Ecdysozoa</taxon>
        <taxon>Nematoda</taxon>
        <taxon>Enoplea</taxon>
        <taxon>Dorylaimia</taxon>
        <taxon>Trichinellida</taxon>
        <taxon>Trichuridae</taxon>
        <taxon>Trichuris</taxon>
    </lineage>
</organism>
<keyword evidence="4" id="KW-0862">Zinc</keyword>
<dbReference type="CDD" id="cd08959">
    <property type="entry name" value="ArfGap_ArfGap1_like"/>
    <property type="match status" value="1"/>
</dbReference>
<evidence type="ECO:0000313" key="9">
    <source>
        <dbReference type="WBParaSite" id="TMUE_1000003234.1"/>
    </source>
</evidence>
<dbReference type="PROSITE" id="PS50115">
    <property type="entry name" value="ARFGAP"/>
    <property type="match status" value="1"/>
</dbReference>
<dbReference type="InterPro" id="IPR037278">
    <property type="entry name" value="ARFGAP/RecO"/>
</dbReference>
<feature type="region of interest" description="Disordered" evidence="6">
    <location>
        <begin position="405"/>
        <end position="427"/>
    </location>
</feature>
<evidence type="ECO:0000256" key="6">
    <source>
        <dbReference type="SAM" id="MobiDB-lite"/>
    </source>
</evidence>
<dbReference type="GO" id="GO:0048205">
    <property type="term" value="P:COPI coating of Golgi vesicle"/>
    <property type="evidence" value="ECO:0007669"/>
    <property type="project" value="TreeGrafter"/>
</dbReference>
<dbReference type="AlphaFoldDB" id="A0A5S6Q7P4"/>
<dbReference type="PANTHER" id="PTHR45686">
    <property type="entry name" value="ADP-RIBOSYLATION FACTOR GTPASE ACTIVATING PROTEIN 3, ISOFORM H-RELATED"/>
    <property type="match status" value="1"/>
</dbReference>
<feature type="compositionally biased region" description="Basic and acidic residues" evidence="6">
    <location>
        <begin position="406"/>
        <end position="425"/>
    </location>
</feature>